<evidence type="ECO:0000256" key="2">
    <source>
        <dbReference type="ARBA" id="ARBA00004496"/>
    </source>
</evidence>
<evidence type="ECO:0000313" key="15">
    <source>
        <dbReference type="EMBL" id="ARD84599.1"/>
    </source>
</evidence>
<dbReference type="SUPFAM" id="SSF52540">
    <property type="entry name" value="P-loop containing nucleoside triphosphate hydrolases"/>
    <property type="match status" value="1"/>
</dbReference>
<evidence type="ECO:0000256" key="10">
    <source>
        <dbReference type="ARBA" id="ARBA00022777"/>
    </source>
</evidence>
<protein>
    <recommendedName>
        <fullName evidence="6">Pantothenate kinase</fullName>
        <ecNumber evidence="5">2.7.1.33</ecNumber>
    </recommendedName>
    <alternativeName>
        <fullName evidence="13">Pantothenic acid kinase</fullName>
    </alternativeName>
</protein>
<comment type="subcellular location">
    <subcellularLocation>
        <location evidence="2">Cytoplasm</location>
    </subcellularLocation>
</comment>
<keyword evidence="11" id="KW-0067">ATP-binding</keyword>
<organism evidence="15 16">
    <name type="scientific">Ferroplasma acidiphilum</name>
    <dbReference type="NCBI Taxonomy" id="74969"/>
    <lineage>
        <taxon>Archaea</taxon>
        <taxon>Methanobacteriati</taxon>
        <taxon>Thermoplasmatota</taxon>
        <taxon>Thermoplasmata</taxon>
        <taxon>Thermoplasmatales</taxon>
        <taxon>Ferroplasmaceae</taxon>
        <taxon>Ferroplasma</taxon>
    </lineage>
</organism>
<keyword evidence="9" id="KW-0547">Nucleotide-binding</keyword>
<dbReference type="GO" id="GO:0015937">
    <property type="term" value="P:coenzyme A biosynthetic process"/>
    <property type="evidence" value="ECO:0007669"/>
    <property type="project" value="UniProtKB-UniPathway"/>
</dbReference>
<dbReference type="EMBL" id="CP015363">
    <property type="protein sequence ID" value="ARD84599.1"/>
    <property type="molecule type" value="Genomic_DNA"/>
</dbReference>
<feature type="domain" description="Phosphoribulokinase/uridine kinase" evidence="14">
    <location>
        <begin position="96"/>
        <end position="237"/>
    </location>
</feature>
<evidence type="ECO:0000256" key="1">
    <source>
        <dbReference type="ARBA" id="ARBA00001206"/>
    </source>
</evidence>
<dbReference type="CDD" id="cd02025">
    <property type="entry name" value="PanK"/>
    <property type="match status" value="1"/>
</dbReference>
<dbReference type="PIRSF" id="PIRSF000545">
    <property type="entry name" value="Pantothenate_kin"/>
    <property type="match status" value="1"/>
</dbReference>
<dbReference type="Pfam" id="PF00485">
    <property type="entry name" value="PRK"/>
    <property type="match status" value="1"/>
</dbReference>
<dbReference type="KEGG" id="fai:FAD_0692"/>
<gene>
    <name evidence="15" type="ORF">FAD_0692</name>
</gene>
<dbReference type="PANTHER" id="PTHR10285">
    <property type="entry name" value="URIDINE KINASE"/>
    <property type="match status" value="1"/>
</dbReference>
<evidence type="ECO:0000256" key="8">
    <source>
        <dbReference type="ARBA" id="ARBA00022679"/>
    </source>
</evidence>
<name>A0A1V0N3C6_9ARCH</name>
<evidence type="ECO:0000256" key="9">
    <source>
        <dbReference type="ARBA" id="ARBA00022741"/>
    </source>
</evidence>
<dbReference type="InterPro" id="IPR027417">
    <property type="entry name" value="P-loop_NTPase"/>
</dbReference>
<evidence type="ECO:0000256" key="5">
    <source>
        <dbReference type="ARBA" id="ARBA00012102"/>
    </source>
</evidence>
<dbReference type="EC" id="2.7.1.33" evidence="5"/>
<keyword evidence="8" id="KW-0808">Transferase</keyword>
<dbReference type="Proteomes" id="UP000192050">
    <property type="component" value="Chromosome"/>
</dbReference>
<keyword evidence="16" id="KW-1185">Reference proteome</keyword>
<dbReference type="InterPro" id="IPR006083">
    <property type="entry name" value="PRK/URK"/>
</dbReference>
<evidence type="ECO:0000256" key="11">
    <source>
        <dbReference type="ARBA" id="ARBA00022840"/>
    </source>
</evidence>
<dbReference type="OrthoDB" id="57436at2157"/>
<evidence type="ECO:0000313" key="16">
    <source>
        <dbReference type="Proteomes" id="UP000192050"/>
    </source>
</evidence>
<dbReference type="STRING" id="74969.FAD_0692"/>
<keyword evidence="10 15" id="KW-0418">Kinase</keyword>
<evidence type="ECO:0000256" key="3">
    <source>
        <dbReference type="ARBA" id="ARBA00005225"/>
    </source>
</evidence>
<comment type="catalytic activity">
    <reaction evidence="1">
        <text>(R)-pantothenate + ATP = (R)-4'-phosphopantothenate + ADP + H(+)</text>
        <dbReference type="Rhea" id="RHEA:16373"/>
        <dbReference type="ChEBI" id="CHEBI:10986"/>
        <dbReference type="ChEBI" id="CHEBI:15378"/>
        <dbReference type="ChEBI" id="CHEBI:29032"/>
        <dbReference type="ChEBI" id="CHEBI:30616"/>
        <dbReference type="ChEBI" id="CHEBI:456216"/>
        <dbReference type="EC" id="2.7.1.33"/>
    </reaction>
</comment>
<evidence type="ECO:0000256" key="12">
    <source>
        <dbReference type="ARBA" id="ARBA00022993"/>
    </source>
</evidence>
<reference evidence="15 16" key="1">
    <citation type="submission" date="2011-10" db="EMBL/GenBank/DDBJ databases">
        <title>Metabolic and evolutionary patterns in the extreme acidophile Ferroplasma acidiphilum.</title>
        <authorList>
            <person name="Golyshina O.V."/>
            <person name="Kozyavkin S.A."/>
            <person name="Tatusov R.L."/>
            <person name="Slesarev A.I."/>
            <person name="Golyshin P.N."/>
        </authorList>
    </citation>
    <scope>NUCLEOTIDE SEQUENCE [LARGE SCALE GENOMIC DNA]</scope>
    <source>
        <strain evidence="16">Y</strain>
    </source>
</reference>
<dbReference type="InterPro" id="IPR004566">
    <property type="entry name" value="PanK"/>
</dbReference>
<evidence type="ECO:0000256" key="13">
    <source>
        <dbReference type="ARBA" id="ARBA00032866"/>
    </source>
</evidence>
<evidence type="ECO:0000259" key="14">
    <source>
        <dbReference type="Pfam" id="PF00485"/>
    </source>
</evidence>
<evidence type="ECO:0000256" key="6">
    <source>
        <dbReference type="ARBA" id="ARBA00015080"/>
    </source>
</evidence>
<keyword evidence="12" id="KW-0173">Coenzyme A biosynthesis</keyword>
<dbReference type="Gene3D" id="3.40.50.300">
    <property type="entry name" value="P-loop containing nucleotide triphosphate hydrolases"/>
    <property type="match status" value="1"/>
</dbReference>
<comment type="similarity">
    <text evidence="4">Belongs to the prokaryotic pantothenate kinase family.</text>
</comment>
<sequence length="320" mass="37464">MDMNKTYLPRRTISSNLYLSFSRDEWAKRRGNLNITLSESDIKGILALNDKITASEIQDFYFPITRLLQLSINNNINLYRERNDFMGIKPQKMPFIIGVTGSVAVGKSTTSRLLKTLLERINPDLRIYIVSTDNFLKSNARLMEENIMERKGFPESYETQDLINFLVDIKSGVARTQIPVYSHLKYDILPEKQDLVDPDILILEGLNILQVKNPGKKDEIYVSDFLDFSIFIDAKVEYIKEWFVERFFLLMETAFKDKDSYFKKYSELTKEEARELSSKIWDNINGKNYSENIVKTRYRAELIIEKGKTHNIEKVMMKKL</sequence>
<dbReference type="HAMAP" id="MF_00215">
    <property type="entry name" value="Pantothen_kinase_1"/>
    <property type="match status" value="1"/>
</dbReference>
<accession>A0A1V0N3C6</accession>
<dbReference type="UniPathway" id="UPA00241">
    <property type="reaction ID" value="UER00352"/>
</dbReference>
<dbReference type="GO" id="GO:0004594">
    <property type="term" value="F:pantothenate kinase activity"/>
    <property type="evidence" value="ECO:0007669"/>
    <property type="project" value="UniProtKB-EC"/>
</dbReference>
<dbReference type="NCBIfam" id="TIGR00554">
    <property type="entry name" value="panK_bact"/>
    <property type="match status" value="1"/>
</dbReference>
<keyword evidence="7" id="KW-0963">Cytoplasm</keyword>
<dbReference type="GO" id="GO:0005524">
    <property type="term" value="F:ATP binding"/>
    <property type="evidence" value="ECO:0007669"/>
    <property type="project" value="UniProtKB-KW"/>
</dbReference>
<dbReference type="GO" id="GO:0005737">
    <property type="term" value="C:cytoplasm"/>
    <property type="evidence" value="ECO:0007669"/>
    <property type="project" value="UniProtKB-SubCell"/>
</dbReference>
<proteinExistence type="inferred from homology"/>
<dbReference type="AlphaFoldDB" id="A0A1V0N3C6"/>
<comment type="pathway">
    <text evidence="3">Cofactor biosynthesis; coenzyme A biosynthesis; CoA from (R)-pantothenate: step 1/5.</text>
</comment>
<evidence type="ECO:0000256" key="7">
    <source>
        <dbReference type="ARBA" id="ARBA00022490"/>
    </source>
</evidence>
<evidence type="ECO:0000256" key="4">
    <source>
        <dbReference type="ARBA" id="ARBA00006087"/>
    </source>
</evidence>